<gene>
    <name evidence="1" type="ORF">Q604_UNBC18174G0001</name>
</gene>
<keyword evidence="1" id="KW-0548">Nucleotidyltransferase</keyword>
<reference evidence="1" key="1">
    <citation type="submission" date="2013-12" db="EMBL/GenBank/DDBJ databases">
        <title>A Varibaculum cambriense genome reconstructed from a premature infant gut community with otherwise low bacterial novelty that shifts toward anaerobic metabolism during the third week of life.</title>
        <authorList>
            <person name="Brown C.T."/>
            <person name="Sharon I."/>
            <person name="Thomas B.C."/>
            <person name="Castelle C.J."/>
            <person name="Morowitz M.J."/>
            <person name="Banfield J.F."/>
        </authorList>
    </citation>
    <scope>NUCLEOTIDE SEQUENCE</scope>
</reference>
<dbReference type="GO" id="GO:0016779">
    <property type="term" value="F:nucleotidyltransferase activity"/>
    <property type="evidence" value="ECO:0007669"/>
    <property type="project" value="UniProtKB-KW"/>
</dbReference>
<proteinExistence type="predicted"/>
<dbReference type="AlphaFoldDB" id="W1WY96"/>
<sequence length="69" mass="7982">VYKKVNNADESFGDCGVLNIDDSGSVISVGENIGKNPKANINMEMYVLKREYYLQNYEHHHIQDHHFQN</sequence>
<keyword evidence="1" id="KW-0808">Transferase</keyword>
<feature type="non-terminal residue" evidence="1">
    <location>
        <position position="1"/>
    </location>
</feature>
<organism evidence="1">
    <name type="scientific">human gut metagenome</name>
    <dbReference type="NCBI Taxonomy" id="408170"/>
    <lineage>
        <taxon>unclassified sequences</taxon>
        <taxon>metagenomes</taxon>
        <taxon>organismal metagenomes</taxon>
    </lineage>
</organism>
<evidence type="ECO:0000313" key="1">
    <source>
        <dbReference type="EMBL" id="ETJ23078.1"/>
    </source>
</evidence>
<accession>W1WY96</accession>
<name>W1WY96_9ZZZZ</name>
<protein>
    <submittedName>
        <fullName evidence="1">Glucose-1-phosphate adenylyltransferase, GlgD subunit</fullName>
    </submittedName>
</protein>
<comment type="caution">
    <text evidence="1">The sequence shown here is derived from an EMBL/GenBank/DDBJ whole genome shotgun (WGS) entry which is preliminary data.</text>
</comment>
<dbReference type="EMBL" id="AZMM01018174">
    <property type="protein sequence ID" value="ETJ23078.1"/>
    <property type="molecule type" value="Genomic_DNA"/>
</dbReference>